<feature type="chain" id="PRO_5035489137" description="Carboxylic ester hydrolase" evidence="6">
    <location>
        <begin position="19"/>
        <end position="569"/>
    </location>
</feature>
<gene>
    <name evidence="8" type="ORF">ILUMI_06060</name>
</gene>
<dbReference type="PANTHER" id="PTHR43142:SF1">
    <property type="entry name" value="CARBOXYLIC ESTER HYDROLASE"/>
    <property type="match status" value="1"/>
</dbReference>
<dbReference type="PROSITE" id="PS00122">
    <property type="entry name" value="CARBOXYLESTERASE_B_1"/>
    <property type="match status" value="1"/>
</dbReference>
<evidence type="ECO:0000256" key="4">
    <source>
        <dbReference type="ARBA" id="ARBA00023157"/>
    </source>
</evidence>
<proteinExistence type="inferred from homology"/>
<dbReference type="EC" id="3.1.1.-" evidence="6"/>
<keyword evidence="9" id="KW-1185">Reference proteome</keyword>
<dbReference type="CDD" id="cd00312">
    <property type="entry name" value="Esterase_lipase"/>
    <property type="match status" value="1"/>
</dbReference>
<protein>
    <recommendedName>
        <fullName evidence="6">Carboxylic ester hydrolase</fullName>
        <ecNumber evidence="6">3.1.1.-</ecNumber>
    </recommendedName>
</protein>
<dbReference type="GO" id="GO:0052689">
    <property type="term" value="F:carboxylic ester hydrolase activity"/>
    <property type="evidence" value="ECO:0007669"/>
    <property type="project" value="UniProtKB-KW"/>
</dbReference>
<evidence type="ECO:0000256" key="2">
    <source>
        <dbReference type="ARBA" id="ARBA00022487"/>
    </source>
</evidence>
<dbReference type="EMBL" id="VTPC01002362">
    <property type="protein sequence ID" value="KAF2900142.1"/>
    <property type="molecule type" value="Genomic_DNA"/>
</dbReference>
<keyword evidence="3 6" id="KW-0378">Hydrolase</keyword>
<sequence>MALFFLVIFVLGFSTYDAQETRPMVNTPYGQILGTHSTSYEGNIYSQFLAIPYAQPPIGNLRFLEPQPIQKWKGVWNANQSIECIQITHEPEPEGGVFLGDEDCLYLSVFVPGSKPVEGKNLDVIVHIHGGAFNFGYGNNYAGPKYLMDINVVFVTFNYRLGPLGFLSTEDDVVPGNNGMKDQTAALKWIKENIKYFGGNPDSITITGLSAGGASVHYHYLSPLSKGLFKAGISTSGTALCPWTFQERPLEKTKLLAAAVGCNQQSTKDLIDCLRNRPARQIVENVRLFRPWLFNPFSPFGLVVEKGGKNPFLPDYPYALLQRGEVQDLPWITSVTSHEGLYPAADYALKEHYLPDLEKRWEELAPYVLDYWSSVPSEMQASVAQKIKEYYLHGRSISRESFPELVQMMSDRLFVVDAEKAARLQAKANKSPVYYYYFSYLGEEIPTLAVYFTHSEKKHGVCHGDDMMYILSMPYGPLAKMSERDEEMKSILLKMWGSFARKGHPEIPVANLKWIPVSKQSDQPLEYLHIKTPSEIVMESVDEMGHRSFWDSLPFEENHNLLHRNKDEL</sequence>
<evidence type="ECO:0000259" key="7">
    <source>
        <dbReference type="Pfam" id="PF00135"/>
    </source>
</evidence>
<dbReference type="AlphaFoldDB" id="A0A8K0DBV7"/>
<dbReference type="Pfam" id="PF00135">
    <property type="entry name" value="COesterase"/>
    <property type="match status" value="1"/>
</dbReference>
<keyword evidence="6" id="KW-0732">Signal</keyword>
<comment type="similarity">
    <text evidence="1 6">Belongs to the type-B carboxylesterase/lipase family.</text>
</comment>
<evidence type="ECO:0000256" key="6">
    <source>
        <dbReference type="RuleBase" id="RU361235"/>
    </source>
</evidence>
<dbReference type="SUPFAM" id="SSF53474">
    <property type="entry name" value="alpha/beta-Hydrolases"/>
    <property type="match status" value="1"/>
</dbReference>
<dbReference type="PROSITE" id="PS00941">
    <property type="entry name" value="CARBOXYLESTERASE_B_2"/>
    <property type="match status" value="1"/>
</dbReference>
<feature type="domain" description="Carboxylesterase type B" evidence="7">
    <location>
        <begin position="23"/>
        <end position="535"/>
    </location>
</feature>
<reference evidence="8" key="1">
    <citation type="submission" date="2019-08" db="EMBL/GenBank/DDBJ databases">
        <title>The genome of the North American firefly Photinus pyralis.</title>
        <authorList>
            <consortium name="Photinus pyralis genome working group"/>
            <person name="Fallon T.R."/>
            <person name="Sander Lower S.E."/>
            <person name="Weng J.-K."/>
        </authorList>
    </citation>
    <scope>NUCLEOTIDE SEQUENCE</scope>
    <source>
        <strain evidence="8">TRF0915ILg1</strain>
        <tissue evidence="8">Whole body</tissue>
    </source>
</reference>
<dbReference type="PANTHER" id="PTHR43142">
    <property type="entry name" value="CARBOXYLIC ESTER HYDROLASE"/>
    <property type="match status" value="1"/>
</dbReference>
<dbReference type="InterPro" id="IPR029058">
    <property type="entry name" value="AB_hydrolase_fold"/>
</dbReference>
<organism evidence="8 9">
    <name type="scientific">Ignelater luminosus</name>
    <name type="common">Cucubano</name>
    <name type="synonym">Pyrophorus luminosus</name>
    <dbReference type="NCBI Taxonomy" id="2038154"/>
    <lineage>
        <taxon>Eukaryota</taxon>
        <taxon>Metazoa</taxon>
        <taxon>Ecdysozoa</taxon>
        <taxon>Arthropoda</taxon>
        <taxon>Hexapoda</taxon>
        <taxon>Insecta</taxon>
        <taxon>Pterygota</taxon>
        <taxon>Neoptera</taxon>
        <taxon>Endopterygota</taxon>
        <taxon>Coleoptera</taxon>
        <taxon>Polyphaga</taxon>
        <taxon>Elateriformia</taxon>
        <taxon>Elateroidea</taxon>
        <taxon>Elateridae</taxon>
        <taxon>Agrypninae</taxon>
        <taxon>Pyrophorini</taxon>
        <taxon>Ignelater</taxon>
    </lineage>
</organism>
<keyword evidence="4" id="KW-1015">Disulfide bond</keyword>
<evidence type="ECO:0000256" key="1">
    <source>
        <dbReference type="ARBA" id="ARBA00005964"/>
    </source>
</evidence>
<accession>A0A8K0DBV7</accession>
<evidence type="ECO:0000256" key="5">
    <source>
        <dbReference type="ARBA" id="ARBA00023180"/>
    </source>
</evidence>
<keyword evidence="2" id="KW-0719">Serine esterase</keyword>
<dbReference type="OrthoDB" id="6846267at2759"/>
<keyword evidence="5" id="KW-0325">Glycoprotein</keyword>
<evidence type="ECO:0000313" key="8">
    <source>
        <dbReference type="EMBL" id="KAF2900142.1"/>
    </source>
</evidence>
<comment type="caution">
    <text evidence="8">The sequence shown here is derived from an EMBL/GenBank/DDBJ whole genome shotgun (WGS) entry which is preliminary data.</text>
</comment>
<name>A0A8K0DBV7_IGNLU</name>
<evidence type="ECO:0000256" key="3">
    <source>
        <dbReference type="ARBA" id="ARBA00022801"/>
    </source>
</evidence>
<dbReference type="InterPro" id="IPR002018">
    <property type="entry name" value="CarbesteraseB"/>
</dbReference>
<dbReference type="Proteomes" id="UP000801492">
    <property type="component" value="Unassembled WGS sequence"/>
</dbReference>
<dbReference type="Gene3D" id="3.40.50.1820">
    <property type="entry name" value="alpha/beta hydrolase"/>
    <property type="match status" value="1"/>
</dbReference>
<dbReference type="InterPro" id="IPR019826">
    <property type="entry name" value="Carboxylesterase_B_AS"/>
</dbReference>
<dbReference type="InterPro" id="IPR019819">
    <property type="entry name" value="Carboxylesterase_B_CS"/>
</dbReference>
<feature type="signal peptide" evidence="6">
    <location>
        <begin position="1"/>
        <end position="18"/>
    </location>
</feature>
<evidence type="ECO:0000313" key="9">
    <source>
        <dbReference type="Proteomes" id="UP000801492"/>
    </source>
</evidence>